<accession>Q7U8Z5</accession>
<keyword evidence="3" id="KW-1185">Reference proteome</keyword>
<organism evidence="2 3">
    <name type="scientific">Parasynechococcus marenigrum (strain WH8102)</name>
    <dbReference type="NCBI Taxonomy" id="84588"/>
    <lineage>
        <taxon>Bacteria</taxon>
        <taxon>Bacillati</taxon>
        <taxon>Cyanobacteriota</taxon>
        <taxon>Cyanophyceae</taxon>
        <taxon>Synechococcales</taxon>
        <taxon>Prochlorococcaceae</taxon>
        <taxon>Parasynechococcus</taxon>
        <taxon>Parasynechococcus marenigrum</taxon>
    </lineage>
</organism>
<dbReference type="SUPFAM" id="SSF89447">
    <property type="entry name" value="AbrB/MazE/MraZ-like"/>
    <property type="match status" value="1"/>
</dbReference>
<dbReference type="NCBIfam" id="TIGR01439">
    <property type="entry name" value="lp_hng_hel_AbrB"/>
    <property type="match status" value="1"/>
</dbReference>
<feature type="domain" description="SpoVT-AbrB" evidence="1">
    <location>
        <begin position="4"/>
        <end position="49"/>
    </location>
</feature>
<sequence>MNLSVVSAKEQVTIPKAVLEALGLKAGDLVSLELEGAPVRLRLVSGGDQAYPQSLQSGLTEWASEADEAAFADL</sequence>
<dbReference type="SMART" id="SM00966">
    <property type="entry name" value="SpoVT_AbrB"/>
    <property type="match status" value="1"/>
</dbReference>
<dbReference type="Pfam" id="PF04014">
    <property type="entry name" value="MazE_antitoxin"/>
    <property type="match status" value="1"/>
</dbReference>
<dbReference type="HOGENOM" id="CLU_168078_2_0_3"/>
<reference evidence="2 3" key="1">
    <citation type="journal article" date="2003" name="Nature">
        <title>The genome of a motile marine Synechococcus.</title>
        <authorList>
            <person name="Palenik B."/>
            <person name="Brahamsha B."/>
            <person name="Larimer F."/>
            <person name="Land M."/>
            <person name="Hauser L."/>
            <person name="Chain P."/>
            <person name="Lamerdin J."/>
            <person name="Regala W."/>
            <person name="Allen E.A."/>
            <person name="McCarren J."/>
            <person name="Paulsen I."/>
            <person name="Dufresne A."/>
            <person name="Partensky F."/>
            <person name="Webb E."/>
            <person name="Waterbury J."/>
        </authorList>
    </citation>
    <scope>NUCLEOTIDE SEQUENCE [LARGE SCALE GENOMIC DNA]</scope>
    <source>
        <strain evidence="2 3">WH8102</strain>
    </source>
</reference>
<dbReference type="eggNOG" id="COG2002">
    <property type="taxonomic scope" value="Bacteria"/>
</dbReference>
<proteinExistence type="predicted"/>
<dbReference type="EMBL" id="BX569690">
    <property type="protein sequence ID" value="CAE06979.1"/>
    <property type="molecule type" value="Genomic_DNA"/>
</dbReference>
<dbReference type="InterPro" id="IPR007159">
    <property type="entry name" value="SpoVT-AbrB_dom"/>
</dbReference>
<protein>
    <recommendedName>
        <fullName evidence="1">SpoVT-AbrB domain-containing protein</fullName>
    </recommendedName>
</protein>
<dbReference type="KEGG" id="syw:SYNW0464"/>
<name>Q7U8Z5_PARMW</name>
<dbReference type="Gene3D" id="2.10.260.10">
    <property type="match status" value="1"/>
</dbReference>
<evidence type="ECO:0000313" key="3">
    <source>
        <dbReference type="Proteomes" id="UP000001422"/>
    </source>
</evidence>
<dbReference type="Proteomes" id="UP000001422">
    <property type="component" value="Chromosome"/>
</dbReference>
<dbReference type="GO" id="GO:0003677">
    <property type="term" value="F:DNA binding"/>
    <property type="evidence" value="ECO:0007669"/>
    <property type="project" value="InterPro"/>
</dbReference>
<evidence type="ECO:0000313" key="2">
    <source>
        <dbReference type="EMBL" id="CAE06979.1"/>
    </source>
</evidence>
<dbReference type="InterPro" id="IPR037914">
    <property type="entry name" value="SpoVT-AbrB_sf"/>
</dbReference>
<gene>
    <name evidence="2" type="ordered locus">SYNW0464</name>
</gene>
<dbReference type="AlphaFoldDB" id="Q7U8Z5"/>
<dbReference type="STRING" id="84588.SYNW0464"/>
<evidence type="ECO:0000259" key="1">
    <source>
        <dbReference type="SMART" id="SM00966"/>
    </source>
</evidence>